<gene>
    <name evidence="14" type="ORF">TrVE_jg2604</name>
</gene>
<evidence type="ECO:0000313" key="14">
    <source>
        <dbReference type="EMBL" id="GMH92349.1"/>
    </source>
</evidence>
<comment type="subcellular location">
    <subcellularLocation>
        <location evidence="1">Mitochondrion inner membrane</location>
        <topology evidence="1">Peripheral membrane protein</topology>
        <orientation evidence="1">Intermembrane side</orientation>
    </subcellularLocation>
    <subcellularLocation>
        <location evidence="10">Mitochondrion outer membrane</location>
        <topology evidence="10">Peripheral membrane protein</topology>
        <orientation evidence="10">Intermembrane side</orientation>
    </subcellularLocation>
</comment>
<evidence type="ECO:0000256" key="5">
    <source>
        <dbReference type="ARBA" id="ARBA00022792"/>
    </source>
</evidence>
<evidence type="ECO:0000259" key="13">
    <source>
        <dbReference type="SMART" id="SM00563"/>
    </source>
</evidence>
<keyword evidence="15" id="KW-1185">Reference proteome</keyword>
<dbReference type="InterPro" id="IPR002123">
    <property type="entry name" value="Plipid/glycerol_acylTrfase"/>
</dbReference>
<keyword evidence="5" id="KW-0999">Mitochondrion inner membrane</keyword>
<keyword evidence="3" id="KW-0808">Transferase</keyword>
<evidence type="ECO:0000256" key="7">
    <source>
        <dbReference type="ARBA" id="ARBA00023128"/>
    </source>
</evidence>
<keyword evidence="4" id="KW-1000">Mitochondrion outer membrane</keyword>
<evidence type="ECO:0000256" key="10">
    <source>
        <dbReference type="ARBA" id="ARBA00024323"/>
    </source>
</evidence>
<evidence type="ECO:0000256" key="12">
    <source>
        <dbReference type="RuleBase" id="RU365062"/>
    </source>
</evidence>
<evidence type="ECO:0000256" key="4">
    <source>
        <dbReference type="ARBA" id="ARBA00022787"/>
    </source>
</evidence>
<comment type="caution">
    <text evidence="14">The sequence shown here is derived from an EMBL/GenBank/DDBJ whole genome shotgun (WGS) entry which is preliminary data.</text>
</comment>
<dbReference type="Proteomes" id="UP001165160">
    <property type="component" value="Unassembled WGS sequence"/>
</dbReference>
<dbReference type="GO" id="GO:0005743">
    <property type="term" value="C:mitochondrial inner membrane"/>
    <property type="evidence" value="ECO:0007669"/>
    <property type="project" value="UniProtKB-SubCell"/>
</dbReference>
<keyword evidence="7" id="KW-0496">Mitochondrion</keyword>
<evidence type="ECO:0000256" key="2">
    <source>
        <dbReference type="ARBA" id="ARBA00010524"/>
    </source>
</evidence>
<reference evidence="15" key="1">
    <citation type="journal article" date="2023" name="Commun. Biol.">
        <title>Genome analysis of Parmales, the sister group of diatoms, reveals the evolutionary specialization of diatoms from phago-mixotrophs to photoautotrophs.</title>
        <authorList>
            <person name="Ban H."/>
            <person name="Sato S."/>
            <person name="Yoshikawa S."/>
            <person name="Yamada K."/>
            <person name="Nakamura Y."/>
            <person name="Ichinomiya M."/>
            <person name="Sato N."/>
            <person name="Blanc-Mathieu R."/>
            <person name="Endo H."/>
            <person name="Kuwata A."/>
            <person name="Ogata H."/>
        </authorList>
    </citation>
    <scope>NUCLEOTIDE SEQUENCE [LARGE SCALE GENOMIC DNA]</scope>
    <source>
        <strain evidence="15">NIES 3699</strain>
    </source>
</reference>
<evidence type="ECO:0000256" key="6">
    <source>
        <dbReference type="ARBA" id="ARBA00023098"/>
    </source>
</evidence>
<protein>
    <recommendedName>
        <fullName evidence="12">Tafazzin family protein</fullName>
    </recommendedName>
</protein>
<feature type="domain" description="Phospholipid/glycerol acyltransferase" evidence="13">
    <location>
        <begin position="132"/>
        <end position="274"/>
    </location>
</feature>
<evidence type="ECO:0000256" key="1">
    <source>
        <dbReference type="ARBA" id="ARBA00004137"/>
    </source>
</evidence>
<keyword evidence="8" id="KW-0472">Membrane</keyword>
<evidence type="ECO:0000256" key="3">
    <source>
        <dbReference type="ARBA" id="ARBA00022679"/>
    </source>
</evidence>
<comment type="similarity">
    <text evidence="2 12">Belongs to the taffazin family.</text>
</comment>
<dbReference type="EMBL" id="BRXX01000127">
    <property type="protein sequence ID" value="GMH92349.1"/>
    <property type="molecule type" value="Genomic_DNA"/>
</dbReference>
<evidence type="ECO:0000256" key="9">
    <source>
        <dbReference type="ARBA" id="ARBA00023315"/>
    </source>
</evidence>
<dbReference type="InterPro" id="IPR000872">
    <property type="entry name" value="Tafazzin"/>
</dbReference>
<proteinExistence type="inferred from homology"/>
<dbReference type="PANTHER" id="PTHR12497:SF0">
    <property type="entry name" value="TAFAZZIN"/>
    <property type="match status" value="1"/>
</dbReference>
<dbReference type="GO" id="GO:0006644">
    <property type="term" value="P:phospholipid metabolic process"/>
    <property type="evidence" value="ECO:0007669"/>
    <property type="project" value="InterPro"/>
</dbReference>
<keyword evidence="9" id="KW-0012">Acyltransferase</keyword>
<dbReference type="SMART" id="SM00563">
    <property type="entry name" value="PlsC"/>
    <property type="match status" value="1"/>
</dbReference>
<dbReference type="AlphaFoldDB" id="A0A9W7BRT8"/>
<dbReference type="GO" id="GO:0005741">
    <property type="term" value="C:mitochondrial outer membrane"/>
    <property type="evidence" value="ECO:0007669"/>
    <property type="project" value="UniProtKB-SubCell"/>
</dbReference>
<name>A0A9W7BRT8_9STRA</name>
<sequence>MSHKKIVPALTLTLTPILAGLAGALYFRPTFDVTDGYWGGPKHFGKGKPVTSQQLQDRNWLRNETYNISDHVEDGDPQVLKAGRAVIVAVIATVIELGMQKRYGYNSFNPVPSKEYDDLMSKAFNIKDTETLLTVSNHCSTLDDPILFGCLMPGLKSWNYEHLRWSLCSQEICFKNPFLAAFFGGGKVLPIKRGAGLDQPMLLDFCRRAAQGGQWIHLFPEGKIFQSGSLGAEYYRARSDERAREIGRLKWGAGKVVAHCPKKLLVVPFHHLAMEGINPQREDGELRTHVPQGGNDVSLRVGKYIGFDDLIEEHERKHGKLWKYKVKPEEGERWKSSEEEKKLYTKIVLRIEGALKLLEEESKRDDSEIVVEGRRRLKLIKEENDRDRKVAQK</sequence>
<dbReference type="PRINTS" id="PR00979">
    <property type="entry name" value="TAFAZZIN"/>
</dbReference>
<keyword evidence="6" id="KW-0443">Lipid metabolism</keyword>
<dbReference type="CDD" id="cd07989">
    <property type="entry name" value="LPLAT_AGPAT-like"/>
    <property type="match status" value="1"/>
</dbReference>
<accession>A0A9W7BRT8</accession>
<evidence type="ECO:0000313" key="15">
    <source>
        <dbReference type="Proteomes" id="UP001165160"/>
    </source>
</evidence>
<dbReference type="GO" id="GO:0008374">
    <property type="term" value="F:O-acyltransferase activity"/>
    <property type="evidence" value="ECO:0007669"/>
    <property type="project" value="TreeGrafter"/>
</dbReference>
<evidence type="ECO:0000256" key="11">
    <source>
        <dbReference type="ARBA" id="ARBA00047906"/>
    </source>
</evidence>
<dbReference type="SUPFAM" id="SSF69593">
    <property type="entry name" value="Glycerol-3-phosphate (1)-acyltransferase"/>
    <property type="match status" value="1"/>
</dbReference>
<evidence type="ECO:0000256" key="8">
    <source>
        <dbReference type="ARBA" id="ARBA00023136"/>
    </source>
</evidence>
<dbReference type="PANTHER" id="PTHR12497">
    <property type="entry name" value="TAZ PROTEIN TAFAZZIN"/>
    <property type="match status" value="1"/>
</dbReference>
<organism evidence="14 15">
    <name type="scientific">Triparma verrucosa</name>
    <dbReference type="NCBI Taxonomy" id="1606542"/>
    <lineage>
        <taxon>Eukaryota</taxon>
        <taxon>Sar</taxon>
        <taxon>Stramenopiles</taxon>
        <taxon>Ochrophyta</taxon>
        <taxon>Bolidophyceae</taxon>
        <taxon>Parmales</taxon>
        <taxon>Triparmaceae</taxon>
        <taxon>Triparma</taxon>
    </lineage>
</organism>
<dbReference type="Pfam" id="PF01553">
    <property type="entry name" value="Acyltransferase"/>
    <property type="match status" value="1"/>
</dbReference>
<comment type="catalytic activity">
    <reaction evidence="11">
        <text>1'-[1,2-diacyl-sn-glycero-3-phospho],3'-[1-acyl-sn-glycero-3-phospho]-glycerol + a 1,2-diacyl-sn-glycero-3-phosphocholine = a cardiolipin + a 1-acyl-sn-glycero-3-phosphocholine</text>
        <dbReference type="Rhea" id="RHEA:33731"/>
        <dbReference type="ChEBI" id="CHEBI:57643"/>
        <dbReference type="ChEBI" id="CHEBI:58168"/>
        <dbReference type="ChEBI" id="CHEBI:62237"/>
        <dbReference type="ChEBI" id="CHEBI:64743"/>
    </reaction>
    <physiologicalReaction direction="left-to-right" evidence="11">
        <dbReference type="Rhea" id="RHEA:33732"/>
    </physiologicalReaction>
    <physiologicalReaction direction="right-to-left" evidence="11">
        <dbReference type="Rhea" id="RHEA:33733"/>
    </physiologicalReaction>
</comment>